<feature type="domain" description="Major facilitator superfamily (MFS) profile" evidence="6">
    <location>
        <begin position="23"/>
        <end position="478"/>
    </location>
</feature>
<feature type="transmembrane region" description="Helical" evidence="5">
    <location>
        <begin position="329"/>
        <end position="352"/>
    </location>
</feature>
<feature type="transmembrane region" description="Helical" evidence="5">
    <location>
        <begin position="159"/>
        <end position="186"/>
    </location>
</feature>
<feature type="transmembrane region" description="Helical" evidence="5">
    <location>
        <begin position="104"/>
        <end position="124"/>
    </location>
</feature>
<feature type="transmembrane region" description="Helical" evidence="5">
    <location>
        <begin position="222"/>
        <end position="240"/>
    </location>
</feature>
<dbReference type="Gene3D" id="1.20.1250.20">
    <property type="entry name" value="MFS general substrate transporter like domains"/>
    <property type="match status" value="1"/>
</dbReference>
<dbReference type="InterPro" id="IPR003663">
    <property type="entry name" value="Sugar/inositol_transpt"/>
</dbReference>
<feature type="transmembrane region" description="Helical" evidence="5">
    <location>
        <begin position="22"/>
        <end position="44"/>
    </location>
</feature>
<evidence type="ECO:0000256" key="2">
    <source>
        <dbReference type="ARBA" id="ARBA00022692"/>
    </source>
</evidence>
<dbReference type="EMBL" id="MU825897">
    <property type="protein sequence ID" value="KAJ7383538.1"/>
    <property type="molecule type" value="Genomic_DNA"/>
</dbReference>
<dbReference type="InterPro" id="IPR005829">
    <property type="entry name" value="Sugar_transporter_CS"/>
</dbReference>
<evidence type="ECO:0000256" key="1">
    <source>
        <dbReference type="ARBA" id="ARBA00004141"/>
    </source>
</evidence>
<reference evidence="7" key="1">
    <citation type="submission" date="2023-01" db="EMBL/GenBank/DDBJ databases">
        <title>Genome assembly of the deep-sea coral Lophelia pertusa.</title>
        <authorList>
            <person name="Herrera S."/>
            <person name="Cordes E."/>
        </authorList>
    </citation>
    <scope>NUCLEOTIDE SEQUENCE</scope>
    <source>
        <strain evidence="7">USNM1676648</strain>
        <tissue evidence="7">Polyp</tissue>
    </source>
</reference>
<feature type="transmembrane region" description="Helical" evidence="5">
    <location>
        <begin position="453"/>
        <end position="473"/>
    </location>
</feature>
<dbReference type="PRINTS" id="PR00171">
    <property type="entry name" value="SUGRTRNSPORT"/>
</dbReference>
<dbReference type="Proteomes" id="UP001163046">
    <property type="component" value="Unassembled WGS sequence"/>
</dbReference>
<evidence type="ECO:0000313" key="8">
    <source>
        <dbReference type="Proteomes" id="UP001163046"/>
    </source>
</evidence>
<keyword evidence="2 5" id="KW-0812">Transmembrane</keyword>
<dbReference type="PANTHER" id="PTHR24064">
    <property type="entry name" value="SOLUTE CARRIER FAMILY 22 MEMBER"/>
    <property type="match status" value="1"/>
</dbReference>
<gene>
    <name evidence="7" type="ORF">OS493_027201</name>
</gene>
<keyword evidence="3 5" id="KW-1133">Transmembrane helix</keyword>
<dbReference type="PROSITE" id="PS50850">
    <property type="entry name" value="MFS"/>
    <property type="match status" value="1"/>
</dbReference>
<accession>A0A9W9ZKS1</accession>
<feature type="transmembrane region" description="Helical" evidence="5">
    <location>
        <begin position="198"/>
        <end position="216"/>
    </location>
</feature>
<dbReference type="Pfam" id="PF00083">
    <property type="entry name" value="Sugar_tr"/>
    <property type="match status" value="1"/>
</dbReference>
<dbReference type="InterPro" id="IPR020846">
    <property type="entry name" value="MFS_dom"/>
</dbReference>
<dbReference type="AlphaFoldDB" id="A0A9W9ZKS1"/>
<evidence type="ECO:0000313" key="7">
    <source>
        <dbReference type="EMBL" id="KAJ7383538.1"/>
    </source>
</evidence>
<dbReference type="GO" id="GO:0022857">
    <property type="term" value="F:transmembrane transporter activity"/>
    <property type="evidence" value="ECO:0007669"/>
    <property type="project" value="InterPro"/>
</dbReference>
<feature type="transmembrane region" description="Helical" evidence="5">
    <location>
        <begin position="305"/>
        <end position="323"/>
    </location>
</feature>
<keyword evidence="4 5" id="KW-0472">Membrane</keyword>
<evidence type="ECO:0000256" key="3">
    <source>
        <dbReference type="ARBA" id="ARBA00022989"/>
    </source>
</evidence>
<feature type="transmembrane region" description="Helical" evidence="5">
    <location>
        <begin position="359"/>
        <end position="377"/>
    </location>
</feature>
<dbReference type="OrthoDB" id="5959346at2759"/>
<comment type="subcellular location">
    <subcellularLocation>
        <location evidence="1">Membrane</location>
        <topology evidence="1">Multi-pass membrane protein</topology>
    </subcellularLocation>
</comment>
<dbReference type="InterPro" id="IPR005828">
    <property type="entry name" value="MFS_sugar_transport-like"/>
</dbReference>
<proteinExistence type="predicted"/>
<dbReference type="InterPro" id="IPR036259">
    <property type="entry name" value="MFS_trans_sf"/>
</dbReference>
<dbReference type="SUPFAM" id="SSF103473">
    <property type="entry name" value="MFS general substrate transporter"/>
    <property type="match status" value="1"/>
</dbReference>
<sequence>MALSADDVLEEVGSFGWFQIRLLILFNLLSALLFGWAVMVTGIITAEPPWECAKNSSVCLFDKKMVPGDDNYDHRCNISRSEWDFVDEFTTVVTEFDLVCSKSIYGTLALAAVFLGFLVGAIIIGPFTDKFGRKPTIYITGFVIAIFSLVSAFPKVFWLFVVFKIIVGLGVGGASVAIFVLVTEFVGVRHRSMMGMSLWYCWSLSLMALAGMAYLIRDWRMLTIATAVPGIPALLGWFLTPESVRWLMIRGKIEEAKEIFRKMAKVNKRTMPDGELQVPDDDDRLGDVRDLFATRKMVQKTLLSWYCWFVNALVYYGVFLSAPSIGGNFYLNFFLTSLVELPAIPAGVWAFNRFGRKKSIIASLILASIGAFASVLITSEDSSSKGALAGKIIMSMIVAKFFITISFDGVYLYSAELFPTAIRNIGVGTSTAAARLGSICSPFIIYTNRVHRLLPFAIMGVNALLAGILCMTLPETNNQPTLETVKREDGDEMSARINAGAEDV</sequence>
<evidence type="ECO:0000259" key="6">
    <source>
        <dbReference type="PROSITE" id="PS50850"/>
    </source>
</evidence>
<comment type="caution">
    <text evidence="7">The sequence shown here is derived from an EMBL/GenBank/DDBJ whole genome shotgun (WGS) entry which is preliminary data.</text>
</comment>
<dbReference type="GO" id="GO:0016020">
    <property type="term" value="C:membrane"/>
    <property type="evidence" value="ECO:0007669"/>
    <property type="project" value="UniProtKB-SubCell"/>
</dbReference>
<dbReference type="PROSITE" id="PS00217">
    <property type="entry name" value="SUGAR_TRANSPORT_2"/>
    <property type="match status" value="1"/>
</dbReference>
<name>A0A9W9ZKS1_9CNID</name>
<dbReference type="CDD" id="cd17317">
    <property type="entry name" value="MFS_SLC22"/>
    <property type="match status" value="1"/>
</dbReference>
<feature type="transmembrane region" description="Helical" evidence="5">
    <location>
        <begin position="136"/>
        <end position="153"/>
    </location>
</feature>
<organism evidence="7 8">
    <name type="scientific">Desmophyllum pertusum</name>
    <dbReference type="NCBI Taxonomy" id="174260"/>
    <lineage>
        <taxon>Eukaryota</taxon>
        <taxon>Metazoa</taxon>
        <taxon>Cnidaria</taxon>
        <taxon>Anthozoa</taxon>
        <taxon>Hexacorallia</taxon>
        <taxon>Scleractinia</taxon>
        <taxon>Caryophylliina</taxon>
        <taxon>Caryophylliidae</taxon>
        <taxon>Desmophyllum</taxon>
    </lineage>
</organism>
<evidence type="ECO:0000256" key="5">
    <source>
        <dbReference type="SAM" id="Phobius"/>
    </source>
</evidence>
<keyword evidence="8" id="KW-1185">Reference proteome</keyword>
<evidence type="ECO:0000256" key="4">
    <source>
        <dbReference type="ARBA" id="ARBA00023136"/>
    </source>
</evidence>
<feature type="transmembrane region" description="Helical" evidence="5">
    <location>
        <begin position="392"/>
        <end position="413"/>
    </location>
</feature>
<protein>
    <recommendedName>
        <fullName evidence="6">Major facilitator superfamily (MFS) profile domain-containing protein</fullName>
    </recommendedName>
</protein>